<dbReference type="InterPro" id="IPR010730">
    <property type="entry name" value="HET"/>
</dbReference>
<dbReference type="AlphaFoldDB" id="A0A9P4PMG7"/>
<sequence length="121" mass="14313">MTSIFPLYSRTKRRIPRTFNDAMKITRALGLRYIWIDSLCIIQDDEQDWQHEAMRMAEVYRGSYLNIAAIDSLNCNGGFEVFSSPLNVRGWVFQELILAPRVLYCGRRQMYWQCSEKVYSE</sequence>
<feature type="non-terminal residue" evidence="2">
    <location>
        <position position="121"/>
    </location>
</feature>
<dbReference type="Proteomes" id="UP000799764">
    <property type="component" value="Unassembled WGS sequence"/>
</dbReference>
<keyword evidence="3" id="KW-1185">Reference proteome</keyword>
<reference evidence="2" key="1">
    <citation type="journal article" date="2020" name="Stud. Mycol.">
        <title>101 Dothideomycetes genomes: a test case for predicting lifestyles and emergence of pathogens.</title>
        <authorList>
            <person name="Haridas S."/>
            <person name="Albert R."/>
            <person name="Binder M."/>
            <person name="Bloem J."/>
            <person name="Labutti K."/>
            <person name="Salamov A."/>
            <person name="Andreopoulos B."/>
            <person name="Baker S."/>
            <person name="Barry K."/>
            <person name="Bills G."/>
            <person name="Bluhm B."/>
            <person name="Cannon C."/>
            <person name="Castanera R."/>
            <person name="Culley D."/>
            <person name="Daum C."/>
            <person name="Ezra D."/>
            <person name="Gonzalez J."/>
            <person name="Henrissat B."/>
            <person name="Kuo A."/>
            <person name="Liang C."/>
            <person name="Lipzen A."/>
            <person name="Lutzoni F."/>
            <person name="Magnuson J."/>
            <person name="Mondo S."/>
            <person name="Nolan M."/>
            <person name="Ohm R."/>
            <person name="Pangilinan J."/>
            <person name="Park H.-J."/>
            <person name="Ramirez L."/>
            <person name="Alfaro M."/>
            <person name="Sun H."/>
            <person name="Tritt A."/>
            <person name="Yoshinaga Y."/>
            <person name="Zwiers L.-H."/>
            <person name="Turgeon B."/>
            <person name="Goodwin S."/>
            <person name="Spatafora J."/>
            <person name="Crous P."/>
            <person name="Grigoriev I."/>
        </authorList>
    </citation>
    <scope>NUCLEOTIDE SEQUENCE</scope>
    <source>
        <strain evidence="2">CBS 690.94</strain>
    </source>
</reference>
<dbReference type="EMBL" id="MU001497">
    <property type="protein sequence ID" value="KAF2446745.1"/>
    <property type="molecule type" value="Genomic_DNA"/>
</dbReference>
<protein>
    <submittedName>
        <fullName evidence="2">HET-domain-containing protein</fullName>
    </submittedName>
</protein>
<organism evidence="2 3">
    <name type="scientific">Karstenula rhodostoma CBS 690.94</name>
    <dbReference type="NCBI Taxonomy" id="1392251"/>
    <lineage>
        <taxon>Eukaryota</taxon>
        <taxon>Fungi</taxon>
        <taxon>Dikarya</taxon>
        <taxon>Ascomycota</taxon>
        <taxon>Pezizomycotina</taxon>
        <taxon>Dothideomycetes</taxon>
        <taxon>Pleosporomycetidae</taxon>
        <taxon>Pleosporales</taxon>
        <taxon>Massarineae</taxon>
        <taxon>Didymosphaeriaceae</taxon>
        <taxon>Karstenula</taxon>
    </lineage>
</organism>
<comment type="caution">
    <text evidence="2">The sequence shown here is derived from an EMBL/GenBank/DDBJ whole genome shotgun (WGS) entry which is preliminary data.</text>
</comment>
<evidence type="ECO:0000259" key="1">
    <source>
        <dbReference type="Pfam" id="PF06985"/>
    </source>
</evidence>
<evidence type="ECO:0000313" key="3">
    <source>
        <dbReference type="Proteomes" id="UP000799764"/>
    </source>
</evidence>
<feature type="domain" description="Heterokaryon incompatibility" evidence="1">
    <location>
        <begin position="11"/>
        <end position="77"/>
    </location>
</feature>
<dbReference type="PANTHER" id="PTHR33112">
    <property type="entry name" value="DOMAIN PROTEIN, PUTATIVE-RELATED"/>
    <property type="match status" value="1"/>
</dbReference>
<dbReference type="OrthoDB" id="2958217at2759"/>
<evidence type="ECO:0000313" key="2">
    <source>
        <dbReference type="EMBL" id="KAF2446745.1"/>
    </source>
</evidence>
<proteinExistence type="predicted"/>
<dbReference type="Pfam" id="PF06985">
    <property type="entry name" value="HET"/>
    <property type="match status" value="1"/>
</dbReference>
<dbReference type="PANTHER" id="PTHR33112:SF16">
    <property type="entry name" value="HETEROKARYON INCOMPATIBILITY DOMAIN-CONTAINING PROTEIN"/>
    <property type="match status" value="1"/>
</dbReference>
<name>A0A9P4PMG7_9PLEO</name>
<gene>
    <name evidence="2" type="ORF">P171DRAFT_383557</name>
</gene>
<accession>A0A9P4PMG7</accession>